<evidence type="ECO:0000256" key="4">
    <source>
        <dbReference type="ARBA" id="ARBA00022801"/>
    </source>
</evidence>
<accession>A0ABV2PP35</accession>
<evidence type="ECO:0000256" key="3">
    <source>
        <dbReference type="ARBA" id="ARBA00022670"/>
    </source>
</evidence>
<dbReference type="InterPro" id="IPR001907">
    <property type="entry name" value="ClpP"/>
</dbReference>
<dbReference type="EMBL" id="JBEPSB010000024">
    <property type="protein sequence ID" value="MET4562697.1"/>
    <property type="molecule type" value="Genomic_DNA"/>
</dbReference>
<evidence type="ECO:0000256" key="6">
    <source>
        <dbReference type="RuleBase" id="RU003567"/>
    </source>
</evidence>
<comment type="caution">
    <text evidence="7">The sequence shown here is derived from an EMBL/GenBank/DDBJ whole genome shotgun (WGS) entry which is preliminary data.</text>
</comment>
<evidence type="ECO:0000313" key="7">
    <source>
        <dbReference type="EMBL" id="MET4562697.1"/>
    </source>
</evidence>
<dbReference type="SUPFAM" id="SSF52096">
    <property type="entry name" value="ClpP/crotonase"/>
    <property type="match status" value="1"/>
</dbReference>
<proteinExistence type="inferred from homology"/>
<evidence type="ECO:0000256" key="2">
    <source>
        <dbReference type="ARBA" id="ARBA00022490"/>
    </source>
</evidence>
<comment type="similarity">
    <text evidence="1 6">Belongs to the peptidase S14 family.</text>
</comment>
<dbReference type="InterPro" id="IPR023562">
    <property type="entry name" value="ClpP/TepA"/>
</dbReference>
<keyword evidence="8" id="KW-1185">Reference proteome</keyword>
<dbReference type="PRINTS" id="PR00127">
    <property type="entry name" value="CLPPROTEASEP"/>
</dbReference>
<gene>
    <name evidence="7" type="ORF">ABIA69_003888</name>
</gene>
<dbReference type="Gene3D" id="3.90.226.10">
    <property type="entry name" value="2-enoyl-CoA Hydratase, Chain A, domain 1"/>
    <property type="match status" value="1"/>
</dbReference>
<keyword evidence="5" id="KW-0720">Serine protease</keyword>
<dbReference type="Pfam" id="PF00574">
    <property type="entry name" value="CLP_protease"/>
    <property type="match status" value="1"/>
</dbReference>
<dbReference type="PANTHER" id="PTHR10381">
    <property type="entry name" value="ATP-DEPENDENT CLP PROTEASE PROTEOLYTIC SUBUNIT"/>
    <property type="match status" value="1"/>
</dbReference>
<dbReference type="PANTHER" id="PTHR10381:SF70">
    <property type="entry name" value="ATP-DEPENDENT CLP PROTEASE PROTEOLYTIC SUBUNIT"/>
    <property type="match status" value="1"/>
</dbReference>
<keyword evidence="4 7" id="KW-0378">Hydrolase</keyword>
<reference evidence="7 8" key="1">
    <citation type="submission" date="2024-06" db="EMBL/GenBank/DDBJ databases">
        <title>Sorghum-associated microbial communities from plants grown in Nebraska, USA.</title>
        <authorList>
            <person name="Schachtman D."/>
        </authorList>
    </citation>
    <scope>NUCLEOTIDE SEQUENCE [LARGE SCALE GENOMIC DNA]</scope>
    <source>
        <strain evidence="7 8">736</strain>
    </source>
</reference>
<dbReference type="GO" id="GO:0006508">
    <property type="term" value="P:proteolysis"/>
    <property type="evidence" value="ECO:0007669"/>
    <property type="project" value="UniProtKB-KW"/>
</dbReference>
<dbReference type="NCBIfam" id="NF045542">
    <property type="entry name" value="Clp_rel_HeadMat"/>
    <property type="match status" value="1"/>
</dbReference>
<dbReference type="RefSeq" id="WP_354472665.1">
    <property type="nucleotide sequence ID" value="NZ_JBEPSB010000024.1"/>
</dbReference>
<evidence type="ECO:0000313" key="8">
    <source>
        <dbReference type="Proteomes" id="UP001549363"/>
    </source>
</evidence>
<dbReference type="InterPro" id="IPR029045">
    <property type="entry name" value="ClpP/crotonase-like_dom_sf"/>
</dbReference>
<dbReference type="Proteomes" id="UP001549363">
    <property type="component" value="Unassembled WGS sequence"/>
</dbReference>
<keyword evidence="2" id="KW-0963">Cytoplasm</keyword>
<evidence type="ECO:0000256" key="1">
    <source>
        <dbReference type="ARBA" id="ARBA00007039"/>
    </source>
</evidence>
<keyword evidence="3 7" id="KW-0645">Protease</keyword>
<dbReference type="GO" id="GO:0004252">
    <property type="term" value="F:serine-type endopeptidase activity"/>
    <property type="evidence" value="ECO:0007669"/>
    <property type="project" value="UniProtKB-EC"/>
</dbReference>
<dbReference type="CDD" id="cd07016">
    <property type="entry name" value="S14_ClpP_1"/>
    <property type="match status" value="1"/>
</dbReference>
<sequence length="301" mass="33055">MNINIRGPIISDSEQQIYDYFNVPATSPGIINKQLESAKKTRSTKVNVLINSGGGSVFSASEIYTALKSFSGEVIVQIVGVAASAASVIAMAGNHVEMSPTAQLMIHNASVSVHGDYREMDYTSEFLKNINKSIMNAYTAKTGLNEAKLKSMMDKTTWMNAQQALELRFIDSVMFENEPSATASINMPHLVNGVLPSEVIEKMRNQLSNKRTFTASNTTDDSNSTERQLIKAYENMLKDKPVINSLPKNNSSSYSREEGEYAINVMKTMKNLNAKGINTNDLATDEVLEVQGLIEAFVTKS</sequence>
<protein>
    <recommendedName>
        <fullName evidence="6">ATP-dependent Clp protease proteolytic subunit</fullName>
    </recommendedName>
</protein>
<evidence type="ECO:0000256" key="5">
    <source>
        <dbReference type="ARBA" id="ARBA00022825"/>
    </source>
</evidence>
<organism evidence="7 8">
    <name type="scientific">Lysinibacillus parviboronicapiens</name>
    <dbReference type="NCBI Taxonomy" id="436516"/>
    <lineage>
        <taxon>Bacteria</taxon>
        <taxon>Bacillati</taxon>
        <taxon>Bacillota</taxon>
        <taxon>Bacilli</taxon>
        <taxon>Bacillales</taxon>
        <taxon>Bacillaceae</taxon>
        <taxon>Lysinibacillus</taxon>
    </lineage>
</organism>
<name>A0ABV2PP35_9BACI</name>